<comment type="catalytic activity">
    <reaction evidence="9 10">
        <text>L-cysteinyl-[protein] + hexadecanoyl-CoA = S-hexadecanoyl-L-cysteinyl-[protein] + CoA</text>
        <dbReference type="Rhea" id="RHEA:36683"/>
        <dbReference type="Rhea" id="RHEA-COMP:10131"/>
        <dbReference type="Rhea" id="RHEA-COMP:11032"/>
        <dbReference type="ChEBI" id="CHEBI:29950"/>
        <dbReference type="ChEBI" id="CHEBI:57287"/>
        <dbReference type="ChEBI" id="CHEBI:57379"/>
        <dbReference type="ChEBI" id="CHEBI:74151"/>
        <dbReference type="EC" id="2.3.1.225"/>
    </reaction>
</comment>
<proteinExistence type="inferred from homology"/>
<evidence type="ECO:0000256" key="4">
    <source>
        <dbReference type="ARBA" id="ARBA00022989"/>
    </source>
</evidence>
<dbReference type="STRING" id="106004.A0A1Y2EYE5"/>
<dbReference type="PROSITE" id="PS50861">
    <property type="entry name" value="AA_TRNA_LIGASE_II_GLYAB"/>
    <property type="match status" value="1"/>
</dbReference>
<dbReference type="GO" id="GO:0019706">
    <property type="term" value="F:protein-cysteine S-palmitoyltransferase activity"/>
    <property type="evidence" value="ECO:0007669"/>
    <property type="project" value="UniProtKB-EC"/>
</dbReference>
<keyword evidence="7" id="KW-0449">Lipoprotein</keyword>
<keyword evidence="5 10" id="KW-0472">Membrane</keyword>
<feature type="transmembrane region" description="Helical" evidence="10">
    <location>
        <begin position="150"/>
        <end position="173"/>
    </location>
</feature>
<evidence type="ECO:0000256" key="3">
    <source>
        <dbReference type="ARBA" id="ARBA00022692"/>
    </source>
</evidence>
<feature type="region of interest" description="Disordered" evidence="11">
    <location>
        <begin position="319"/>
        <end position="340"/>
    </location>
</feature>
<dbReference type="OrthoDB" id="9909019at2759"/>
<comment type="domain">
    <text evidence="10">The DHHC domain is required for palmitoyltransferase activity.</text>
</comment>
<evidence type="ECO:0000313" key="14">
    <source>
        <dbReference type="Proteomes" id="UP000193467"/>
    </source>
</evidence>
<evidence type="ECO:0000313" key="13">
    <source>
        <dbReference type="EMBL" id="ORY76264.1"/>
    </source>
</evidence>
<dbReference type="GO" id="GO:0016020">
    <property type="term" value="C:membrane"/>
    <property type="evidence" value="ECO:0007669"/>
    <property type="project" value="UniProtKB-SubCell"/>
</dbReference>
<dbReference type="PANTHER" id="PTHR12246">
    <property type="entry name" value="PALMITOYLTRANSFERASE ZDHHC16"/>
    <property type="match status" value="1"/>
</dbReference>
<dbReference type="InParanoid" id="A0A1Y2EYE5"/>
<dbReference type="FunCoup" id="A0A1Y2EYE5">
    <property type="interactions" value="174"/>
</dbReference>
<evidence type="ECO:0000256" key="9">
    <source>
        <dbReference type="ARBA" id="ARBA00048048"/>
    </source>
</evidence>
<keyword evidence="8 10" id="KW-0012">Acyltransferase</keyword>
<evidence type="ECO:0000259" key="12">
    <source>
        <dbReference type="Pfam" id="PF01529"/>
    </source>
</evidence>
<evidence type="ECO:0000256" key="1">
    <source>
        <dbReference type="ARBA" id="ARBA00004141"/>
    </source>
</evidence>
<keyword evidence="14" id="KW-1185">Reference proteome</keyword>
<evidence type="ECO:0000256" key="8">
    <source>
        <dbReference type="ARBA" id="ARBA00023315"/>
    </source>
</evidence>
<gene>
    <name evidence="13" type="ORF">BCR35DRAFT_305919</name>
</gene>
<dbReference type="PROSITE" id="PS50216">
    <property type="entry name" value="DHHC"/>
    <property type="match status" value="1"/>
</dbReference>
<evidence type="ECO:0000256" key="6">
    <source>
        <dbReference type="ARBA" id="ARBA00023139"/>
    </source>
</evidence>
<organism evidence="13 14">
    <name type="scientific">Leucosporidium creatinivorum</name>
    <dbReference type="NCBI Taxonomy" id="106004"/>
    <lineage>
        <taxon>Eukaryota</taxon>
        <taxon>Fungi</taxon>
        <taxon>Dikarya</taxon>
        <taxon>Basidiomycota</taxon>
        <taxon>Pucciniomycotina</taxon>
        <taxon>Microbotryomycetes</taxon>
        <taxon>Leucosporidiales</taxon>
        <taxon>Leucosporidium</taxon>
    </lineage>
</organism>
<reference evidence="13 14" key="1">
    <citation type="submission" date="2016-07" db="EMBL/GenBank/DDBJ databases">
        <title>Pervasive Adenine N6-methylation of Active Genes in Fungi.</title>
        <authorList>
            <consortium name="DOE Joint Genome Institute"/>
            <person name="Mondo S.J."/>
            <person name="Dannebaum R.O."/>
            <person name="Kuo R.C."/>
            <person name="Labutti K."/>
            <person name="Haridas S."/>
            <person name="Kuo A."/>
            <person name="Salamov A."/>
            <person name="Ahrendt S.R."/>
            <person name="Lipzen A."/>
            <person name="Sullivan W."/>
            <person name="Andreopoulos W.B."/>
            <person name="Clum A."/>
            <person name="Lindquist E."/>
            <person name="Daum C."/>
            <person name="Ramamoorthy G.K."/>
            <person name="Gryganskyi A."/>
            <person name="Culley D."/>
            <person name="Magnuson J.K."/>
            <person name="James T.Y."/>
            <person name="O'Malley M.A."/>
            <person name="Stajich J.E."/>
            <person name="Spatafora J.W."/>
            <person name="Visel A."/>
            <person name="Grigoriev I.V."/>
        </authorList>
    </citation>
    <scope>NUCLEOTIDE SEQUENCE [LARGE SCALE GENOMIC DNA]</scope>
    <source>
        <strain evidence="13 14">62-1032</strain>
    </source>
</reference>
<protein>
    <recommendedName>
        <fullName evidence="10">Palmitoyltransferase</fullName>
        <ecNumber evidence="10">2.3.1.225</ecNumber>
    </recommendedName>
</protein>
<dbReference type="Proteomes" id="UP000193467">
    <property type="component" value="Unassembled WGS sequence"/>
</dbReference>
<comment type="similarity">
    <text evidence="10">Belongs to the DHHC palmitoyltransferase family.</text>
</comment>
<feature type="transmembrane region" description="Helical" evidence="10">
    <location>
        <begin position="185"/>
        <end position="210"/>
    </location>
</feature>
<dbReference type="InterPro" id="IPR006194">
    <property type="entry name" value="Gly-tRNA-synth_heterodimer"/>
</dbReference>
<comment type="caution">
    <text evidence="13">The sequence shown here is derived from an EMBL/GenBank/DDBJ whole genome shotgun (WGS) entry which is preliminary data.</text>
</comment>
<keyword evidence="3 10" id="KW-0812">Transmembrane</keyword>
<dbReference type="InterPro" id="IPR001594">
    <property type="entry name" value="Palmitoyltrfase_DHHC"/>
</dbReference>
<dbReference type="GO" id="GO:0006426">
    <property type="term" value="P:glycyl-tRNA aminoacylation"/>
    <property type="evidence" value="ECO:0007669"/>
    <property type="project" value="InterPro"/>
</dbReference>
<keyword evidence="4 10" id="KW-1133">Transmembrane helix</keyword>
<dbReference type="Pfam" id="PF01529">
    <property type="entry name" value="DHHC"/>
    <property type="match status" value="1"/>
</dbReference>
<dbReference type="GO" id="GO:0005524">
    <property type="term" value="F:ATP binding"/>
    <property type="evidence" value="ECO:0007669"/>
    <property type="project" value="InterPro"/>
</dbReference>
<evidence type="ECO:0000256" key="2">
    <source>
        <dbReference type="ARBA" id="ARBA00022679"/>
    </source>
</evidence>
<comment type="subcellular location">
    <subcellularLocation>
        <location evidence="1">Membrane</location>
        <topology evidence="1">Multi-pass membrane protein</topology>
    </subcellularLocation>
</comment>
<dbReference type="GO" id="GO:0005737">
    <property type="term" value="C:cytoplasm"/>
    <property type="evidence" value="ECO:0007669"/>
    <property type="project" value="InterPro"/>
</dbReference>
<dbReference type="AlphaFoldDB" id="A0A1Y2EYE5"/>
<evidence type="ECO:0000256" key="11">
    <source>
        <dbReference type="SAM" id="MobiDB-lite"/>
    </source>
</evidence>
<evidence type="ECO:0000256" key="10">
    <source>
        <dbReference type="RuleBase" id="RU079119"/>
    </source>
</evidence>
<feature type="domain" description="Palmitoyltransferase DHHC" evidence="12">
    <location>
        <begin position="101"/>
        <end position="223"/>
    </location>
</feature>
<keyword evidence="6" id="KW-0564">Palmitate</keyword>
<dbReference type="EC" id="2.3.1.225" evidence="10"/>
<sequence length="340" mass="37989">MCYLRGGGRVGEIKAAGKRRLNDDEERAAAEGLLNPDDETEEDERPIRMQARSAGGRERRGGAGMSVMDALRELDGGRRAAEDEWGDTPTGVQVKSDGTVRYCRKCATFKPDRAHHCSSCGYCVLKMDHHCPWLGGGCVGWANYKCFLLFLWYSGALGLFVAATTLLELIAFVSEDPNNFELAPIAWALVFFLGVIFGLSIGLFGSYHFYLAARNRTTLENMEGAGSVLPSSSRDPHAHFRPNHALSRRERWKLEKANSNFNIYDHGVKANLVQIFGGWESRWIWLLPVGWPPGDGTSFPIDREKLTKLRQVTAEIRLGRGRDEEEAPSGWEDPRAIRRA</sequence>
<name>A0A1Y2EYE5_9BASI</name>
<evidence type="ECO:0000256" key="7">
    <source>
        <dbReference type="ARBA" id="ARBA00023288"/>
    </source>
</evidence>
<dbReference type="GO" id="GO:0004820">
    <property type="term" value="F:glycine-tRNA ligase activity"/>
    <property type="evidence" value="ECO:0007669"/>
    <property type="project" value="InterPro"/>
</dbReference>
<evidence type="ECO:0000256" key="5">
    <source>
        <dbReference type="ARBA" id="ARBA00023136"/>
    </source>
</evidence>
<accession>A0A1Y2EYE5</accession>
<keyword evidence="2 10" id="KW-0808">Transferase</keyword>
<feature type="region of interest" description="Disordered" evidence="11">
    <location>
        <begin position="17"/>
        <end position="62"/>
    </location>
</feature>
<dbReference type="InterPro" id="IPR039859">
    <property type="entry name" value="PFA4/ZDH16/20/ERF2-like"/>
</dbReference>
<dbReference type="EMBL" id="MCGR01000035">
    <property type="protein sequence ID" value="ORY76264.1"/>
    <property type="molecule type" value="Genomic_DNA"/>
</dbReference>